<evidence type="ECO:0000259" key="2">
    <source>
        <dbReference type="SMART" id="SM00903"/>
    </source>
</evidence>
<dbReference type="Gene3D" id="2.30.110.10">
    <property type="entry name" value="Electron Transport, Fmn-binding Protein, Chain A"/>
    <property type="match status" value="1"/>
</dbReference>
<comment type="caution">
    <text evidence="3">The sequence shown here is derived from an EMBL/GenBank/DDBJ whole genome shotgun (WGS) entry which is preliminary data.</text>
</comment>
<dbReference type="InterPro" id="IPR012349">
    <property type="entry name" value="Split_barrel_FMN-bd"/>
</dbReference>
<proteinExistence type="predicted"/>
<dbReference type="InterPro" id="IPR002563">
    <property type="entry name" value="Flavin_Rdtase-like_dom"/>
</dbReference>
<dbReference type="EMBL" id="JBIAXI010000021">
    <property type="protein sequence ID" value="MFF4777044.1"/>
    <property type="molecule type" value="Genomic_DNA"/>
</dbReference>
<dbReference type="SUPFAM" id="SSF50475">
    <property type="entry name" value="FMN-binding split barrel"/>
    <property type="match status" value="1"/>
</dbReference>
<dbReference type="RefSeq" id="WP_387345461.1">
    <property type="nucleotide sequence ID" value="NZ_JBIAXI010000021.1"/>
</dbReference>
<dbReference type="InterPro" id="IPR050268">
    <property type="entry name" value="NADH-dep_flavin_reductase"/>
</dbReference>
<name>A0ABW6VCF9_MICFU</name>
<organism evidence="3 4">
    <name type="scientific">Microtetraspora fusca</name>
    <dbReference type="NCBI Taxonomy" id="1997"/>
    <lineage>
        <taxon>Bacteria</taxon>
        <taxon>Bacillati</taxon>
        <taxon>Actinomycetota</taxon>
        <taxon>Actinomycetes</taxon>
        <taxon>Streptosporangiales</taxon>
        <taxon>Streptosporangiaceae</taxon>
        <taxon>Microtetraspora</taxon>
    </lineage>
</organism>
<evidence type="ECO:0000313" key="3">
    <source>
        <dbReference type="EMBL" id="MFF4777044.1"/>
    </source>
</evidence>
<keyword evidence="4" id="KW-1185">Reference proteome</keyword>
<gene>
    <name evidence="3" type="ORF">ACFY05_29715</name>
</gene>
<dbReference type="GO" id="GO:0016491">
    <property type="term" value="F:oxidoreductase activity"/>
    <property type="evidence" value="ECO:0007669"/>
    <property type="project" value="UniProtKB-KW"/>
</dbReference>
<keyword evidence="1 3" id="KW-0560">Oxidoreductase</keyword>
<dbReference type="SMART" id="SM00903">
    <property type="entry name" value="Flavin_Reduct"/>
    <property type="match status" value="1"/>
</dbReference>
<evidence type="ECO:0000313" key="4">
    <source>
        <dbReference type="Proteomes" id="UP001602119"/>
    </source>
</evidence>
<dbReference type="PANTHER" id="PTHR30466">
    <property type="entry name" value="FLAVIN REDUCTASE"/>
    <property type="match status" value="1"/>
</dbReference>
<accession>A0ABW6VCF9</accession>
<sequence>MTLSTTTSPEELLRRVLRRHAAGVTVVTVPGPAGFTATSFTSVSLRPALVSFYLGRTASTAGAVQRAGRFAVHLLGTADAALAARFAASGADRFEGAAYETRADGLPVLSAAPAWLIARVVSRRPVGDHILVVGELEAGAVREEAVPLVHHDGAFALASRLTPDGARGTGGPYGSEP</sequence>
<dbReference type="Pfam" id="PF01613">
    <property type="entry name" value="Flavin_Reduct"/>
    <property type="match status" value="1"/>
</dbReference>
<feature type="domain" description="Flavin reductase like" evidence="2">
    <location>
        <begin position="17"/>
        <end position="157"/>
    </location>
</feature>
<dbReference type="Proteomes" id="UP001602119">
    <property type="component" value="Unassembled WGS sequence"/>
</dbReference>
<dbReference type="PANTHER" id="PTHR30466:SF1">
    <property type="entry name" value="FMN REDUCTASE (NADH) RUTF"/>
    <property type="match status" value="1"/>
</dbReference>
<reference evidence="3 4" key="1">
    <citation type="submission" date="2024-10" db="EMBL/GenBank/DDBJ databases">
        <title>The Natural Products Discovery Center: Release of the First 8490 Sequenced Strains for Exploring Actinobacteria Biosynthetic Diversity.</title>
        <authorList>
            <person name="Kalkreuter E."/>
            <person name="Kautsar S.A."/>
            <person name="Yang D."/>
            <person name="Bader C.D."/>
            <person name="Teijaro C.N."/>
            <person name="Fluegel L."/>
            <person name="Davis C.M."/>
            <person name="Simpson J.R."/>
            <person name="Lauterbach L."/>
            <person name="Steele A.D."/>
            <person name="Gui C."/>
            <person name="Meng S."/>
            <person name="Li G."/>
            <person name="Viehrig K."/>
            <person name="Ye F."/>
            <person name="Su P."/>
            <person name="Kiefer A.F."/>
            <person name="Nichols A."/>
            <person name="Cepeda A.J."/>
            <person name="Yan W."/>
            <person name="Fan B."/>
            <person name="Jiang Y."/>
            <person name="Adhikari A."/>
            <person name="Zheng C.-J."/>
            <person name="Schuster L."/>
            <person name="Cowan T.M."/>
            <person name="Smanski M.J."/>
            <person name="Chevrette M.G."/>
            <person name="De Carvalho L.P.S."/>
            <person name="Shen B."/>
        </authorList>
    </citation>
    <scope>NUCLEOTIDE SEQUENCE [LARGE SCALE GENOMIC DNA]</scope>
    <source>
        <strain evidence="3 4">NPDC001281</strain>
    </source>
</reference>
<evidence type="ECO:0000256" key="1">
    <source>
        <dbReference type="ARBA" id="ARBA00023002"/>
    </source>
</evidence>
<protein>
    <submittedName>
        <fullName evidence="3">Flavin reductase family protein</fullName>
        <ecNumber evidence="3">1.-.-.-</ecNumber>
    </submittedName>
</protein>
<dbReference type="EC" id="1.-.-.-" evidence="3"/>